<reference evidence="7" key="1">
    <citation type="submission" date="2022-06" db="EMBL/GenBank/DDBJ databases">
        <title>Complete genome sequences of two strains of the flax pathogen Septoria linicola.</title>
        <authorList>
            <person name="Lapalu N."/>
            <person name="Simon A."/>
            <person name="Demenou B."/>
            <person name="Paumier D."/>
            <person name="Guillot M.-P."/>
            <person name="Gout L."/>
            <person name="Valade R."/>
        </authorList>
    </citation>
    <scope>NUCLEOTIDE SEQUENCE</scope>
    <source>
        <strain evidence="7">SE15195</strain>
    </source>
</reference>
<evidence type="ECO:0000256" key="5">
    <source>
        <dbReference type="SAM" id="MobiDB-lite"/>
    </source>
</evidence>
<evidence type="ECO:0000256" key="1">
    <source>
        <dbReference type="ARBA" id="ARBA00004123"/>
    </source>
</evidence>
<feature type="compositionally biased region" description="Basic and acidic residues" evidence="5">
    <location>
        <begin position="393"/>
        <end position="435"/>
    </location>
</feature>
<dbReference type="Proteomes" id="UP001056384">
    <property type="component" value="Chromosome 10"/>
</dbReference>
<keyword evidence="3 4" id="KW-0539">Nucleus</keyword>
<name>A0A9Q9B5E1_9PEZI</name>
<evidence type="ECO:0000256" key="4">
    <source>
        <dbReference type="RuleBase" id="RU369096"/>
    </source>
</evidence>
<accession>A0A9Q9B5E1</accession>
<evidence type="ECO:0000313" key="8">
    <source>
        <dbReference type="Proteomes" id="UP001056384"/>
    </source>
</evidence>
<evidence type="ECO:0000259" key="6">
    <source>
        <dbReference type="PROSITE" id="PS50174"/>
    </source>
</evidence>
<dbReference type="InterPro" id="IPR045166">
    <property type="entry name" value="Spp2-like"/>
</dbReference>
<comment type="subcellular location">
    <subcellularLocation>
        <location evidence="1 4">Nucleus</location>
    </subcellularLocation>
</comment>
<gene>
    <name evidence="7" type="ORF">Slin15195_G107900</name>
</gene>
<protein>
    <recommendedName>
        <fullName evidence="4">Pre-mRNA-splicing factor</fullName>
    </recommendedName>
</protein>
<feature type="domain" description="G-patch" evidence="6">
    <location>
        <begin position="219"/>
        <end position="268"/>
    </location>
</feature>
<proteinExistence type="inferred from homology"/>
<dbReference type="GO" id="GO:0003676">
    <property type="term" value="F:nucleic acid binding"/>
    <property type="evidence" value="ECO:0007669"/>
    <property type="project" value="InterPro"/>
</dbReference>
<organism evidence="7 8">
    <name type="scientific">Septoria linicola</name>
    <dbReference type="NCBI Taxonomy" id="215465"/>
    <lineage>
        <taxon>Eukaryota</taxon>
        <taxon>Fungi</taxon>
        <taxon>Dikarya</taxon>
        <taxon>Ascomycota</taxon>
        <taxon>Pezizomycotina</taxon>
        <taxon>Dothideomycetes</taxon>
        <taxon>Dothideomycetidae</taxon>
        <taxon>Mycosphaerellales</taxon>
        <taxon>Mycosphaerellaceae</taxon>
        <taxon>Septoria</taxon>
    </lineage>
</organism>
<sequence length="435" mass="49529">MSGNKISLSLGGARRAPPPTNGVKRSRAALHEADEEGLMIGKTESVSHFDTKAGGAVDASKKKEDKGPLSIAPQANRDWRDKASSRKRQKSGLPEGRNGSSATLEARMRDVEAKVEASKPKFGLNTYDRKDGEGDEDMGGTSDVPGSPQAQQTGEIGEPSKAKTDDELALDALLGRTSTDKTLIIAGNDKPMTEEDAFNHDVAEAPDMATLDDYARVPVEQFGAALLRGMGWKDGEGIGSQKGKKLAKDTGKLPERRAALLGIGAKENAAITQEIGAWGKASRGKDAKIYNPILIRDKKTGKTYTEEELEKKKQDDERKKYEMEFEKKERDKKRRDDGHYESRDRRKDKRRDDSRDRTRGKDDRDRRRRYDDDSESEEEYSRRKERERRRKRERDEEHDRESSRRHRGRDDSGRDRHHDRDRRDRDRERDRDRRR</sequence>
<dbReference type="GO" id="GO:0000398">
    <property type="term" value="P:mRNA splicing, via spliceosome"/>
    <property type="evidence" value="ECO:0007669"/>
    <property type="project" value="UniProtKB-UniRule"/>
</dbReference>
<feature type="region of interest" description="Disordered" evidence="5">
    <location>
        <begin position="289"/>
        <end position="435"/>
    </location>
</feature>
<keyword evidence="4" id="KW-0747">Spliceosome</keyword>
<dbReference type="AlphaFoldDB" id="A0A9Q9B5E1"/>
<dbReference type="PANTHER" id="PTHR15818">
    <property type="entry name" value="G PATCH AND KOW-CONTAINING"/>
    <property type="match status" value="1"/>
</dbReference>
<feature type="compositionally biased region" description="Basic and acidic residues" evidence="5">
    <location>
        <begin position="106"/>
        <end position="119"/>
    </location>
</feature>
<comment type="function">
    <text evidence="4">Involved in spliceosome maturation and the first step of pre-mRNA splicing.</text>
</comment>
<dbReference type="InterPro" id="IPR000467">
    <property type="entry name" value="G_patch_dom"/>
</dbReference>
<dbReference type="PANTHER" id="PTHR15818:SF2">
    <property type="entry name" value="G-PATCH DOMAIN AND KOW MOTIFS-CONTAINING PROTEIN"/>
    <property type="match status" value="1"/>
</dbReference>
<keyword evidence="8" id="KW-1185">Reference proteome</keyword>
<evidence type="ECO:0000256" key="2">
    <source>
        <dbReference type="ARBA" id="ARBA00008576"/>
    </source>
</evidence>
<evidence type="ECO:0000313" key="7">
    <source>
        <dbReference type="EMBL" id="USW57471.1"/>
    </source>
</evidence>
<dbReference type="EMBL" id="CP099427">
    <property type="protein sequence ID" value="USW57471.1"/>
    <property type="molecule type" value="Genomic_DNA"/>
</dbReference>
<dbReference type="GO" id="GO:0005681">
    <property type="term" value="C:spliceosomal complex"/>
    <property type="evidence" value="ECO:0007669"/>
    <property type="project" value="UniProtKB-UniRule"/>
</dbReference>
<comment type="similarity">
    <text evidence="2 4">Belongs to the SPP2 family.</text>
</comment>
<keyword evidence="4" id="KW-0508">mRNA splicing</keyword>
<evidence type="ECO:0000256" key="3">
    <source>
        <dbReference type="ARBA" id="ARBA00023242"/>
    </source>
</evidence>
<dbReference type="Pfam" id="PF12656">
    <property type="entry name" value="G-patch_2"/>
    <property type="match status" value="1"/>
</dbReference>
<dbReference type="InterPro" id="IPR026822">
    <property type="entry name" value="Spp2/MOS2_G-patch"/>
</dbReference>
<dbReference type="PROSITE" id="PS50174">
    <property type="entry name" value="G_PATCH"/>
    <property type="match status" value="1"/>
</dbReference>
<feature type="compositionally biased region" description="Basic and acidic residues" evidence="5">
    <location>
        <begin position="309"/>
        <end position="371"/>
    </location>
</feature>
<feature type="region of interest" description="Disordered" evidence="5">
    <location>
        <begin position="1"/>
        <end position="166"/>
    </location>
</feature>
<keyword evidence="4" id="KW-0507">mRNA processing</keyword>